<evidence type="ECO:0000313" key="3">
    <source>
        <dbReference type="Proteomes" id="UP000428325"/>
    </source>
</evidence>
<feature type="transmembrane region" description="Helical" evidence="1">
    <location>
        <begin position="43"/>
        <end position="64"/>
    </location>
</feature>
<feature type="transmembrane region" description="Helical" evidence="1">
    <location>
        <begin position="12"/>
        <end position="31"/>
    </location>
</feature>
<protein>
    <submittedName>
        <fullName evidence="2">Uncharacterized protein</fullName>
    </submittedName>
</protein>
<accession>A0A6B9F6E6</accession>
<dbReference type="OrthoDB" id="346515at2157"/>
<sequence>MAGTPHHALGDPLLTGAVATAVATVVTGVACRSRRADARAAALRGGVAYGVGFLLLWAGVRLLFWRFAVDPRDSPLVAVLIVGGATLALAVQGGLPLFLHASRGLWTPVAWLFGASWVCAYTFLRVGGEAGAFFLLALWTLAVVPGALLGLAALCGLELGGRRVRRGGWPWS</sequence>
<reference evidence="2 3" key="1">
    <citation type="submission" date="2018-12" db="EMBL/GenBank/DDBJ databases">
        <title>Complete genome sequence of Haloplanus rallus MBLA0036.</title>
        <authorList>
            <person name="Nam Y.-d."/>
            <person name="Kang J."/>
            <person name="Chung W.-H."/>
            <person name="Park Y.S."/>
        </authorList>
    </citation>
    <scope>NUCLEOTIDE SEQUENCE [LARGE SCALE GENOMIC DNA]</scope>
    <source>
        <strain evidence="2 3">MBLA0036</strain>
    </source>
</reference>
<keyword evidence="3" id="KW-1185">Reference proteome</keyword>
<feature type="transmembrane region" description="Helical" evidence="1">
    <location>
        <begin position="130"/>
        <end position="157"/>
    </location>
</feature>
<organism evidence="2 3">
    <name type="scientific">Haloplanus rallus</name>
    <dbReference type="NCBI Taxonomy" id="1816183"/>
    <lineage>
        <taxon>Archaea</taxon>
        <taxon>Methanobacteriati</taxon>
        <taxon>Methanobacteriota</taxon>
        <taxon>Stenosarchaea group</taxon>
        <taxon>Halobacteria</taxon>
        <taxon>Halobacteriales</taxon>
        <taxon>Haloferacaceae</taxon>
        <taxon>Haloplanus</taxon>
    </lineage>
</organism>
<keyword evidence="1" id="KW-0472">Membrane</keyword>
<proteinExistence type="predicted"/>
<keyword evidence="1" id="KW-1133">Transmembrane helix</keyword>
<gene>
    <name evidence="2" type="ORF">EI982_15615</name>
</gene>
<dbReference type="AlphaFoldDB" id="A0A6B9F6E6"/>
<evidence type="ECO:0000256" key="1">
    <source>
        <dbReference type="SAM" id="Phobius"/>
    </source>
</evidence>
<dbReference type="Proteomes" id="UP000428325">
    <property type="component" value="Chromosome"/>
</dbReference>
<dbReference type="RefSeq" id="WP_157690565.1">
    <property type="nucleotide sequence ID" value="NZ_CP034345.1"/>
</dbReference>
<feature type="transmembrane region" description="Helical" evidence="1">
    <location>
        <begin position="105"/>
        <end position="124"/>
    </location>
</feature>
<dbReference type="GeneID" id="99243880"/>
<dbReference type="EMBL" id="CP034345">
    <property type="protein sequence ID" value="QGX96105.1"/>
    <property type="molecule type" value="Genomic_DNA"/>
</dbReference>
<feature type="transmembrane region" description="Helical" evidence="1">
    <location>
        <begin position="76"/>
        <end position="98"/>
    </location>
</feature>
<name>A0A6B9F6E6_9EURY</name>
<evidence type="ECO:0000313" key="2">
    <source>
        <dbReference type="EMBL" id="QGX96105.1"/>
    </source>
</evidence>
<dbReference type="KEGG" id="hra:EI982_15615"/>
<keyword evidence="1" id="KW-0812">Transmembrane</keyword>